<evidence type="ECO:0000256" key="1">
    <source>
        <dbReference type="SAM" id="MobiDB-lite"/>
    </source>
</evidence>
<accession>A0A540VP64</accession>
<evidence type="ECO:0000313" key="3">
    <source>
        <dbReference type="Proteomes" id="UP000315400"/>
    </source>
</evidence>
<name>A0A540VP64_9GAMM</name>
<reference evidence="2 3" key="1">
    <citation type="submission" date="2019-06" db="EMBL/GenBank/DDBJ databases">
        <title>Metagenome assembled Genome of Spiribacter salinus SL48-SHIP from the microbial mat of Salt Lake 48 (Novosibirsk region, Russia).</title>
        <authorList>
            <person name="Shipova A."/>
            <person name="Rozanov A.S."/>
            <person name="Bryanskaya A.V."/>
            <person name="Peltek S.E."/>
        </authorList>
    </citation>
    <scope>NUCLEOTIDE SEQUENCE [LARGE SCALE GENOMIC DNA]</scope>
    <source>
        <strain evidence="2">SL48-SHIP-2</strain>
    </source>
</reference>
<dbReference type="EMBL" id="VIFK01000174">
    <property type="protein sequence ID" value="TQE98564.1"/>
    <property type="molecule type" value="Genomic_DNA"/>
</dbReference>
<proteinExistence type="predicted"/>
<evidence type="ECO:0000313" key="2">
    <source>
        <dbReference type="EMBL" id="TQE98564.1"/>
    </source>
</evidence>
<organism evidence="2 3">
    <name type="scientific">Spiribacter salinus</name>
    <dbReference type="NCBI Taxonomy" id="1335746"/>
    <lineage>
        <taxon>Bacteria</taxon>
        <taxon>Pseudomonadati</taxon>
        <taxon>Pseudomonadota</taxon>
        <taxon>Gammaproteobacteria</taxon>
        <taxon>Chromatiales</taxon>
        <taxon>Ectothiorhodospiraceae</taxon>
        <taxon>Spiribacter</taxon>
    </lineage>
</organism>
<feature type="region of interest" description="Disordered" evidence="1">
    <location>
        <begin position="100"/>
        <end position="119"/>
    </location>
</feature>
<feature type="compositionally biased region" description="Polar residues" evidence="1">
    <location>
        <begin position="110"/>
        <end position="119"/>
    </location>
</feature>
<gene>
    <name evidence="2" type="ORF">FKY71_13195</name>
</gene>
<dbReference type="AlphaFoldDB" id="A0A540VP64"/>
<dbReference type="Proteomes" id="UP000315400">
    <property type="component" value="Unassembled WGS sequence"/>
</dbReference>
<sequence length="119" mass="13299">MFFRRRRKYNGAVAELLPEFGFDLEDAGVMKTLDVLDIAWQQGYSKHEAALFVGYLVYSGMHKAGEGRAADVRERIRAVQRGWVEDGVVRAELAEQFETRMDGALGSESRLPSSSPDTG</sequence>
<protein>
    <submittedName>
        <fullName evidence="2">Uncharacterized protein</fullName>
    </submittedName>
</protein>
<comment type="caution">
    <text evidence="2">The sequence shown here is derived from an EMBL/GenBank/DDBJ whole genome shotgun (WGS) entry which is preliminary data.</text>
</comment>